<dbReference type="InterPro" id="IPR013783">
    <property type="entry name" value="Ig-like_fold"/>
</dbReference>
<evidence type="ECO:0000256" key="8">
    <source>
        <dbReference type="ARBA" id="ARBA00023136"/>
    </source>
</evidence>
<feature type="chain" id="PRO_5031292286" evidence="12">
    <location>
        <begin position="19"/>
        <end position="136"/>
    </location>
</feature>
<dbReference type="InterPro" id="IPR003599">
    <property type="entry name" value="Ig_sub"/>
</dbReference>
<dbReference type="SUPFAM" id="SSF48726">
    <property type="entry name" value="Immunoglobulin"/>
    <property type="match status" value="1"/>
</dbReference>
<keyword evidence="5 12" id="KW-0732">Signal</keyword>
<evidence type="ECO:0000256" key="12">
    <source>
        <dbReference type="SAM" id="SignalP"/>
    </source>
</evidence>
<feature type="signal peptide" evidence="12">
    <location>
        <begin position="1"/>
        <end position="18"/>
    </location>
</feature>
<evidence type="ECO:0000256" key="5">
    <source>
        <dbReference type="ARBA" id="ARBA00022729"/>
    </source>
</evidence>
<evidence type="ECO:0000256" key="10">
    <source>
        <dbReference type="ARBA" id="ARBA00023319"/>
    </source>
</evidence>
<dbReference type="InterPro" id="IPR013106">
    <property type="entry name" value="Ig_V-set"/>
</dbReference>
<dbReference type="PANTHER" id="PTHR23266">
    <property type="entry name" value="IMMUNOGLOBULIN HEAVY CHAIN"/>
    <property type="match status" value="1"/>
</dbReference>
<evidence type="ECO:0000256" key="9">
    <source>
        <dbReference type="ARBA" id="ARBA00023157"/>
    </source>
</evidence>
<dbReference type="SMART" id="SM00406">
    <property type="entry name" value="IGv"/>
    <property type="match status" value="1"/>
</dbReference>
<keyword evidence="6" id="KW-0391">Immunity</keyword>
<protein>
    <submittedName>
        <fullName evidence="14">Uncharacterized XB5734592</fullName>
    </submittedName>
</protein>
<feature type="domain" description="Ig-like" evidence="13">
    <location>
        <begin position="18"/>
        <end position="114"/>
    </location>
</feature>
<keyword evidence="3" id="KW-1003">Cell membrane</keyword>
<dbReference type="AlphaFoldDB" id="A0A6I8PMK7"/>
<accession>A0A6I8PMK7</accession>
<dbReference type="Ensembl" id="ENSXETT00000056899">
    <property type="protein sequence ID" value="ENSXETP00000056899"/>
    <property type="gene ID" value="ENSXETG00000014399"/>
</dbReference>
<organism evidence="14">
    <name type="scientific">Xenopus tropicalis</name>
    <name type="common">Western clawed frog</name>
    <name type="synonym">Silurana tropicalis</name>
    <dbReference type="NCBI Taxonomy" id="8364"/>
    <lineage>
        <taxon>Eukaryota</taxon>
        <taxon>Metazoa</taxon>
        <taxon>Chordata</taxon>
        <taxon>Craniata</taxon>
        <taxon>Vertebrata</taxon>
        <taxon>Euteleostomi</taxon>
        <taxon>Amphibia</taxon>
        <taxon>Batrachia</taxon>
        <taxon>Anura</taxon>
        <taxon>Pipoidea</taxon>
        <taxon>Pipidae</taxon>
        <taxon>Xenopodinae</taxon>
        <taxon>Xenopus</taxon>
        <taxon>Silurana</taxon>
    </lineage>
</organism>
<evidence type="ECO:0000256" key="6">
    <source>
        <dbReference type="ARBA" id="ARBA00022859"/>
    </source>
</evidence>
<dbReference type="InParanoid" id="A0A6I8PMK7"/>
<evidence type="ECO:0000256" key="3">
    <source>
        <dbReference type="ARBA" id="ARBA00022475"/>
    </source>
</evidence>
<keyword evidence="11" id="KW-1280">Immunoglobulin</keyword>
<evidence type="ECO:0000313" key="14">
    <source>
        <dbReference type="Ensembl" id="ENSXETP00000056899"/>
    </source>
</evidence>
<dbReference type="Bgee" id="ENSXETG00000014399">
    <property type="expression patterns" value="Expressed in hematopoietic system and 3 other cell types or tissues"/>
</dbReference>
<dbReference type="GeneTree" id="ENSGT00950000183013"/>
<gene>
    <name evidence="14" type="primary">XB5734592 [provisional]</name>
</gene>
<dbReference type="InterPro" id="IPR007110">
    <property type="entry name" value="Ig-like_dom"/>
</dbReference>
<dbReference type="GO" id="GO:0005886">
    <property type="term" value="C:plasma membrane"/>
    <property type="evidence" value="ECO:0007669"/>
    <property type="project" value="UniProtKB-SubCell"/>
</dbReference>
<dbReference type="InterPro" id="IPR036179">
    <property type="entry name" value="Ig-like_dom_sf"/>
</dbReference>
<dbReference type="Gene3D" id="2.60.40.10">
    <property type="entry name" value="Immunoglobulins"/>
    <property type="match status" value="1"/>
</dbReference>
<evidence type="ECO:0000256" key="11">
    <source>
        <dbReference type="ARBA" id="ARBA00043265"/>
    </source>
</evidence>
<dbReference type="PROSITE" id="PS50835">
    <property type="entry name" value="IG_LIKE"/>
    <property type="match status" value="1"/>
</dbReference>
<keyword evidence="7" id="KW-1064">Adaptive immunity</keyword>
<reference evidence="14" key="1">
    <citation type="journal article" date="2010" name="Science">
        <title>The genome of the Western clawed frog Xenopus tropicalis.</title>
        <authorList>
            <person name="Hellsten U."/>
            <person name="Harland R.M."/>
            <person name="Gilchrist M.J."/>
            <person name="Hendrix D."/>
            <person name="Jurka J."/>
            <person name="Kapitonov V."/>
            <person name="Ovcharenko I."/>
            <person name="Putnam N.H."/>
            <person name="Shu S."/>
            <person name="Taher L."/>
            <person name="Blitz I.L."/>
            <person name="Blumberg B."/>
            <person name="Dichmann D.S."/>
            <person name="Dubchak I."/>
            <person name="Amaya E."/>
            <person name="Detter J.C."/>
            <person name="Fletcher R."/>
            <person name="Gerhard D.S."/>
            <person name="Goodstein D."/>
            <person name="Graves T."/>
            <person name="Grigoriev I.V."/>
            <person name="Grimwood J."/>
            <person name="Kawashima T."/>
            <person name="Lindquist E."/>
            <person name="Lucas S.M."/>
            <person name="Mead P.E."/>
            <person name="Mitros T."/>
            <person name="Ogino H."/>
            <person name="Ohta Y."/>
            <person name="Poliakov A.V."/>
            <person name="Pollet N."/>
            <person name="Robert J."/>
            <person name="Salamov A."/>
            <person name="Sater A.K."/>
            <person name="Schmutz J."/>
            <person name="Terry A."/>
            <person name="Vize P.D."/>
            <person name="Warren W.C."/>
            <person name="Wells D."/>
            <person name="Wills A."/>
            <person name="Wilson R.K."/>
            <person name="Zimmerman L.B."/>
            <person name="Zorn A.M."/>
            <person name="Grainger R."/>
            <person name="Grammer T."/>
            <person name="Khokha M.K."/>
            <person name="Richardson P.M."/>
            <person name="Rokhsar D.S."/>
        </authorList>
    </citation>
    <scope>NUCLEOTIDE SEQUENCE [LARGE SCALE GENOMIC DNA]</scope>
    <source>
        <strain evidence="14">Nigerian</strain>
    </source>
</reference>
<evidence type="ECO:0000256" key="4">
    <source>
        <dbReference type="ARBA" id="ARBA00022525"/>
    </source>
</evidence>
<dbReference type="FunFam" id="2.60.40.10:FF:001072">
    <property type="entry name" value="Immunoglobulin heavy variable V1-24"/>
    <property type="match status" value="1"/>
</dbReference>
<keyword evidence="8" id="KW-0472">Membrane</keyword>
<dbReference type="GO" id="GO:0005576">
    <property type="term" value="C:extracellular region"/>
    <property type="evidence" value="ECO:0007669"/>
    <property type="project" value="UniProtKB-SubCell"/>
</dbReference>
<dbReference type="FunCoup" id="A0A6I8PMK7">
    <property type="interactions" value="263"/>
</dbReference>
<keyword evidence="10" id="KW-0393">Immunoglobulin domain</keyword>
<reference evidence="14" key="2">
    <citation type="submission" date="2020-05" db="UniProtKB">
        <authorList>
            <consortium name="Ensembl"/>
        </authorList>
    </citation>
    <scope>IDENTIFICATION</scope>
</reference>
<name>A0A6I8PMK7_XENTR</name>
<evidence type="ECO:0000259" key="13">
    <source>
        <dbReference type="PROSITE" id="PS50835"/>
    </source>
</evidence>
<dbReference type="Pfam" id="PF07686">
    <property type="entry name" value="V-set"/>
    <property type="match status" value="1"/>
</dbReference>
<proteinExistence type="predicted"/>
<dbReference type="Xenbase" id="XB-GENE-5734593">
    <property type="gene designation" value="XB5734592 [provisional]"/>
</dbReference>
<evidence type="ECO:0000256" key="2">
    <source>
        <dbReference type="ARBA" id="ARBA00004613"/>
    </source>
</evidence>
<evidence type="ECO:0000256" key="7">
    <source>
        <dbReference type="ARBA" id="ARBA00023130"/>
    </source>
</evidence>
<comment type="subcellular location">
    <subcellularLocation>
        <location evidence="1">Cell membrane</location>
    </subcellularLocation>
    <subcellularLocation>
        <location evidence="2">Secreted</location>
    </subcellularLocation>
</comment>
<keyword evidence="9" id="KW-1015">Disulfide bond</keyword>
<keyword evidence="4" id="KW-0964">Secreted</keyword>
<evidence type="ECO:0000256" key="1">
    <source>
        <dbReference type="ARBA" id="ARBA00004236"/>
    </source>
</evidence>
<dbReference type="SMART" id="SM00409">
    <property type="entry name" value="IG"/>
    <property type="match status" value="1"/>
</dbReference>
<dbReference type="GO" id="GO:0002250">
    <property type="term" value="P:adaptive immune response"/>
    <property type="evidence" value="ECO:0007669"/>
    <property type="project" value="UniProtKB-KW"/>
</dbReference>
<sequence>MLLLYSLMGFSLVIGVFSDIQLIQPGSEMKKPGETVKLTCKTSGYDFGSYYMHWVQQVQGKSLQWVGRINPASGDTDYTSSFKGRFTITKDNSISTAYLEISSLKPEDTATYYCARHSENYYENPIQKHSATTVLM</sequence>
<dbReference type="InterPro" id="IPR050199">
    <property type="entry name" value="IgHV"/>
</dbReference>
<dbReference type="GO" id="GO:0019814">
    <property type="term" value="C:immunoglobulin complex"/>
    <property type="evidence" value="ECO:0007669"/>
    <property type="project" value="UniProtKB-KW"/>
</dbReference>